<comment type="caution">
    <text evidence="2">The sequence shown here is derived from an EMBL/GenBank/DDBJ whole genome shotgun (WGS) entry which is preliminary data.</text>
</comment>
<dbReference type="EMBL" id="DYUK01000094">
    <property type="protein sequence ID" value="HJG79672.1"/>
    <property type="molecule type" value="Genomic_DNA"/>
</dbReference>
<reference evidence="2" key="2">
    <citation type="submission" date="2021-09" db="EMBL/GenBank/DDBJ databases">
        <authorList>
            <person name="Gilroy R."/>
        </authorList>
    </citation>
    <scope>NUCLEOTIDE SEQUENCE</scope>
    <source>
        <strain evidence="2">ChiGjej5B5-7349</strain>
    </source>
</reference>
<reference evidence="2" key="1">
    <citation type="journal article" date="2021" name="PeerJ">
        <title>Extensive microbial diversity within the chicken gut microbiome revealed by metagenomics and culture.</title>
        <authorList>
            <person name="Gilroy R."/>
            <person name="Ravi A."/>
            <person name="Getino M."/>
            <person name="Pursley I."/>
            <person name="Horton D.L."/>
            <person name="Alikhan N.F."/>
            <person name="Baker D."/>
            <person name="Gharbi K."/>
            <person name="Hall N."/>
            <person name="Watson M."/>
            <person name="Adriaenssens E.M."/>
            <person name="Foster-Nyarko E."/>
            <person name="Jarju S."/>
            <person name="Secka A."/>
            <person name="Antonio M."/>
            <person name="Oren A."/>
            <person name="Chaudhuri R.R."/>
            <person name="La Ragione R."/>
            <person name="Hildebrand F."/>
            <person name="Pallen M.J."/>
        </authorList>
    </citation>
    <scope>NUCLEOTIDE SEQUENCE</scope>
    <source>
        <strain evidence="2">ChiGjej5B5-7349</strain>
    </source>
</reference>
<gene>
    <name evidence="2" type="ORF">K8V08_04585</name>
</gene>
<evidence type="ECO:0000313" key="3">
    <source>
        <dbReference type="Proteomes" id="UP000784435"/>
    </source>
</evidence>
<name>A0A921MCU3_9MICO</name>
<dbReference type="InterPro" id="IPR000182">
    <property type="entry name" value="GNAT_dom"/>
</dbReference>
<protein>
    <submittedName>
        <fullName evidence="2">GNAT family N-acetyltransferase</fullName>
    </submittedName>
</protein>
<dbReference type="Pfam" id="PF00583">
    <property type="entry name" value="Acetyltransf_1"/>
    <property type="match status" value="1"/>
</dbReference>
<sequence>MITMRVPSVEDVSSIIDVVASWQRDGLPLQVHPGDLGWYQRFDGDALASALRVWSRAGEVVAVGFLDESELIRMAVAPTIADDVTVATRITDDFVSALDQALPPGTGVVEARFGPALQHALIDQGWTRDDPWTPLHLDLSQPPAAGSLLVEVTGHESIEDRVEVEAAAFPGSSLSAERWKQMADGHAYRHARCLVGYDRNGDPVAATTIWSAGPGRPGLIEPLGVHGDHRGRGHGVAIARAAAASLREMGASSAMVATPSSNVAAVATYRAAGFITDGDVHDFRRPHR</sequence>
<dbReference type="InterPro" id="IPR016181">
    <property type="entry name" value="Acyl_CoA_acyltransferase"/>
</dbReference>
<proteinExistence type="predicted"/>
<organism evidence="2 3">
    <name type="scientific">Brevibacterium senegalense</name>
    <dbReference type="NCBI Taxonomy" id="1033736"/>
    <lineage>
        <taxon>Bacteria</taxon>
        <taxon>Bacillati</taxon>
        <taxon>Actinomycetota</taxon>
        <taxon>Actinomycetes</taxon>
        <taxon>Micrococcales</taxon>
        <taxon>Brevibacteriaceae</taxon>
        <taxon>Brevibacterium</taxon>
    </lineage>
</organism>
<accession>A0A921MCU3</accession>
<dbReference type="SUPFAM" id="SSF55729">
    <property type="entry name" value="Acyl-CoA N-acyltransferases (Nat)"/>
    <property type="match status" value="1"/>
</dbReference>
<feature type="domain" description="N-acetyltransferase" evidence="1">
    <location>
        <begin position="147"/>
        <end position="288"/>
    </location>
</feature>
<evidence type="ECO:0000313" key="2">
    <source>
        <dbReference type="EMBL" id="HJG79672.1"/>
    </source>
</evidence>
<dbReference type="PROSITE" id="PS51186">
    <property type="entry name" value="GNAT"/>
    <property type="match status" value="1"/>
</dbReference>
<dbReference type="Gene3D" id="3.40.630.30">
    <property type="match status" value="1"/>
</dbReference>
<dbReference type="Proteomes" id="UP000784435">
    <property type="component" value="Unassembled WGS sequence"/>
</dbReference>
<evidence type="ECO:0000259" key="1">
    <source>
        <dbReference type="PROSITE" id="PS51186"/>
    </source>
</evidence>
<dbReference type="GO" id="GO:0016747">
    <property type="term" value="F:acyltransferase activity, transferring groups other than amino-acyl groups"/>
    <property type="evidence" value="ECO:0007669"/>
    <property type="project" value="InterPro"/>
</dbReference>
<dbReference type="AlphaFoldDB" id="A0A921MCU3"/>